<dbReference type="Proteomes" id="UP000197007">
    <property type="component" value="Chromosome"/>
</dbReference>
<dbReference type="AlphaFoldDB" id="A0A1Z4BQ97"/>
<organism evidence="1 2">
    <name type="scientific">Capnocytophaga endodontalis</name>
    <dbReference type="NCBI Taxonomy" id="2708117"/>
    <lineage>
        <taxon>Bacteria</taxon>
        <taxon>Pseudomonadati</taxon>
        <taxon>Bacteroidota</taxon>
        <taxon>Flavobacteriia</taxon>
        <taxon>Flavobacteriales</taxon>
        <taxon>Flavobacteriaceae</taxon>
        <taxon>Capnocytophaga</taxon>
    </lineage>
</organism>
<proteinExistence type="predicted"/>
<dbReference type="RefSeq" id="WP_016479330.1">
    <property type="nucleotide sequence ID" value="NZ_CP022022.1"/>
</dbReference>
<dbReference type="SUPFAM" id="SSF53271">
    <property type="entry name" value="PRTase-like"/>
    <property type="match status" value="1"/>
</dbReference>
<dbReference type="Gene3D" id="3.40.50.2020">
    <property type="match status" value="1"/>
</dbReference>
<name>A0A1Z4BQ97_9FLAO</name>
<dbReference type="KEGG" id="capn:CBG49_10555"/>
<evidence type="ECO:0008006" key="3">
    <source>
        <dbReference type="Google" id="ProtNLM"/>
    </source>
</evidence>
<protein>
    <recommendedName>
        <fullName evidence="3">Phosphoribosyltransferase</fullName>
    </recommendedName>
</protein>
<sequence length="202" mass="22488">MHFKYFTFLIYSPRGQSEKASQSRILAGKCKNGDILFAKSLADEIIKEGKQSFFKDTVLIPVPRSAPLTKGAVFPTKVLADIFVVKGLGNGVHECIQRIKSIPKSSSQYSAETRNSVQTHLDSLAVNNIIIPETSIIIIDDILTLGRTSMACALKLSEIYSEKEIKIFCPFRTRSFEDNNILKDIRFGEMKLSNSGKVVLPD</sequence>
<reference evidence="2" key="1">
    <citation type="submission" date="2017-06" db="EMBL/GenBank/DDBJ databases">
        <title>Complete genome sequence of Capnocytophaga sp. KCOM 1579 (=ChDC OS43) isolated from a human refractory periapical abscess lesion.</title>
        <authorList>
            <person name="Kook J.-K."/>
            <person name="Park S.-N."/>
            <person name="Lim Y.K."/>
            <person name="Roh H."/>
        </authorList>
    </citation>
    <scope>NUCLEOTIDE SEQUENCE [LARGE SCALE GENOMIC DNA]</scope>
    <source>
        <strain evidence="2">ChDC OS43</strain>
    </source>
</reference>
<evidence type="ECO:0000313" key="1">
    <source>
        <dbReference type="EMBL" id="ASF43476.1"/>
    </source>
</evidence>
<accession>A0A1Z4BQ97</accession>
<keyword evidence="2" id="KW-1185">Reference proteome</keyword>
<gene>
    <name evidence="1" type="ORF">CBG49_10555</name>
</gene>
<dbReference type="InterPro" id="IPR029057">
    <property type="entry name" value="PRTase-like"/>
</dbReference>
<evidence type="ECO:0000313" key="2">
    <source>
        <dbReference type="Proteomes" id="UP000197007"/>
    </source>
</evidence>
<dbReference type="EMBL" id="CP022022">
    <property type="protein sequence ID" value="ASF43476.1"/>
    <property type="molecule type" value="Genomic_DNA"/>
</dbReference>